<reference evidence="1 2" key="1">
    <citation type="submission" date="2019-07" db="EMBL/GenBank/DDBJ databases">
        <title>Complete genome of Crassaminicella thermophila SY095.</title>
        <authorList>
            <person name="Li X."/>
        </authorList>
    </citation>
    <scope>NUCLEOTIDE SEQUENCE [LARGE SCALE GENOMIC DNA]</scope>
    <source>
        <strain evidence="1 2">SY095</strain>
    </source>
</reference>
<accession>A0A5C0SDG7</accession>
<dbReference type="PANTHER" id="PTHR37822">
    <property type="entry name" value="SPORE PHOTOPRODUCT LYASE-RELATED"/>
    <property type="match status" value="1"/>
</dbReference>
<dbReference type="GO" id="GO:0042601">
    <property type="term" value="C:endospore-forming forespore"/>
    <property type="evidence" value="ECO:0007669"/>
    <property type="project" value="TreeGrafter"/>
</dbReference>
<dbReference type="GO" id="GO:0003913">
    <property type="term" value="F:DNA photolyase activity"/>
    <property type="evidence" value="ECO:0007669"/>
    <property type="project" value="TreeGrafter"/>
</dbReference>
<evidence type="ECO:0000313" key="2">
    <source>
        <dbReference type="Proteomes" id="UP000324646"/>
    </source>
</evidence>
<dbReference type="Pfam" id="PF20903">
    <property type="entry name" value="SPL"/>
    <property type="match status" value="1"/>
</dbReference>
<dbReference type="Gene3D" id="3.80.30.30">
    <property type="match status" value="1"/>
</dbReference>
<dbReference type="Proteomes" id="UP000324646">
    <property type="component" value="Chromosome"/>
</dbReference>
<gene>
    <name evidence="1" type="ORF">FQB35_00495</name>
</gene>
<dbReference type="AlphaFoldDB" id="A0A5C0SDG7"/>
<dbReference type="RefSeq" id="WP_148808044.1">
    <property type="nucleotide sequence ID" value="NZ_CP042243.1"/>
</dbReference>
<dbReference type="PANTHER" id="PTHR37822:SF2">
    <property type="entry name" value="SPORE PHOTOPRODUCT LYASE"/>
    <property type="match status" value="1"/>
</dbReference>
<dbReference type="InterPro" id="IPR058240">
    <property type="entry name" value="rSAM_sf"/>
</dbReference>
<dbReference type="GO" id="GO:0051539">
    <property type="term" value="F:4 iron, 4 sulfur cluster binding"/>
    <property type="evidence" value="ECO:0007669"/>
    <property type="project" value="TreeGrafter"/>
</dbReference>
<dbReference type="Gene3D" id="3.40.50.12110">
    <property type="match status" value="1"/>
</dbReference>
<protein>
    <submittedName>
        <fullName evidence="1">Radical SAM protein</fullName>
    </submittedName>
</protein>
<dbReference type="OrthoDB" id="9783671at2"/>
<dbReference type="EMBL" id="CP042243">
    <property type="protein sequence ID" value="QEK10969.1"/>
    <property type="molecule type" value="Genomic_DNA"/>
</dbReference>
<name>A0A5C0SDG7_CRATE</name>
<evidence type="ECO:0000313" key="1">
    <source>
        <dbReference type="EMBL" id="QEK10969.1"/>
    </source>
</evidence>
<dbReference type="SUPFAM" id="SSF102114">
    <property type="entry name" value="Radical SAM enzymes"/>
    <property type="match status" value="1"/>
</dbReference>
<dbReference type="KEGG" id="crs:FQB35_00495"/>
<proteinExistence type="predicted"/>
<organism evidence="1 2">
    <name type="scientific">Crassaminicella thermophila</name>
    <dbReference type="NCBI Taxonomy" id="2599308"/>
    <lineage>
        <taxon>Bacteria</taxon>
        <taxon>Bacillati</taxon>
        <taxon>Bacillota</taxon>
        <taxon>Clostridia</taxon>
        <taxon>Eubacteriales</taxon>
        <taxon>Clostridiaceae</taxon>
        <taxon>Crassaminicella</taxon>
    </lineage>
</organism>
<keyword evidence="2" id="KW-1185">Reference proteome</keyword>
<dbReference type="InterPro" id="IPR049539">
    <property type="entry name" value="SPL"/>
</dbReference>
<sequence length="336" mass="39772">MKDLRRNLWNADFSHIYIEKRAVNHPNTQKILSHFSKANLIEIDHYKDVFCRRHQSFSLQKKSIKIILAVRNDHFIYEGAKPCEDFGNAHFYYTSSMMNCIYNCEYCYLQGMYPSANIVIFVNIEDTFEAVKKLLKKHPVYLCISYDTDLLAFEGITSFVREWIKFAKNYKDLIIELRTKSANFKAIKDIQPLENIILAWTLSPDEIIRLHEEKTPSLQARLKSIKEAMENGWNVRICFDPLLYTKNWKEQYESCIEQTFEILPHHKIHDVSVGVFRVSKDYLKKMKKERSTSKLLAYPFCFNDGMASYSEKHAKQMINFVYEKVSEYIPKSKIFI</sequence>
<dbReference type="GO" id="GO:1904047">
    <property type="term" value="F:S-adenosyl-L-methionine binding"/>
    <property type="evidence" value="ECO:0007669"/>
    <property type="project" value="TreeGrafter"/>
</dbReference>